<accession>A0ABM1DUJ0</accession>
<gene>
    <name evidence="6" type="primary">LOC106806250</name>
</gene>
<evidence type="ECO:0000256" key="1">
    <source>
        <dbReference type="ARBA" id="ARBA00004123"/>
    </source>
</evidence>
<organism evidence="5 6">
    <name type="scientific">Priapulus caudatus</name>
    <name type="common">Priapulid worm</name>
    <dbReference type="NCBI Taxonomy" id="37621"/>
    <lineage>
        <taxon>Eukaryota</taxon>
        <taxon>Metazoa</taxon>
        <taxon>Ecdysozoa</taxon>
        <taxon>Scalidophora</taxon>
        <taxon>Priapulida</taxon>
        <taxon>Priapulimorpha</taxon>
        <taxon>Priapulimorphida</taxon>
        <taxon>Priapulidae</taxon>
        <taxon>Priapulus</taxon>
    </lineage>
</organism>
<feature type="compositionally biased region" description="Polar residues" evidence="4">
    <location>
        <begin position="144"/>
        <end position="154"/>
    </location>
</feature>
<dbReference type="InterPro" id="IPR012340">
    <property type="entry name" value="NA-bd_OB-fold"/>
</dbReference>
<evidence type="ECO:0000313" key="5">
    <source>
        <dbReference type="Proteomes" id="UP000695022"/>
    </source>
</evidence>
<keyword evidence="3" id="KW-0539">Nucleus</keyword>
<sequence>MDVHQVTIVGLVRSVKEQTTNITYELDDMSGPPLEVKHWLDNSGNAASDQTKPIVEYTYVRVHGNIRNFQGKKTVVAFRITELDDLNELTSHILEVCHNHLHHSVHKGKPGSMGEPAAVGQMNTGTGFQGNVDSGGYAGAMPQNGLSNVQQQDL</sequence>
<dbReference type="CDD" id="cd04478">
    <property type="entry name" value="RPA2_DBD_D"/>
    <property type="match status" value="1"/>
</dbReference>
<keyword evidence="2" id="KW-0238">DNA-binding</keyword>
<feature type="region of interest" description="Disordered" evidence="4">
    <location>
        <begin position="129"/>
        <end position="154"/>
    </location>
</feature>
<evidence type="ECO:0000256" key="3">
    <source>
        <dbReference type="ARBA" id="ARBA00023242"/>
    </source>
</evidence>
<dbReference type="SUPFAM" id="SSF50249">
    <property type="entry name" value="Nucleic acid-binding proteins"/>
    <property type="match status" value="1"/>
</dbReference>
<evidence type="ECO:0000313" key="6">
    <source>
        <dbReference type="RefSeq" id="XP_014663611.1"/>
    </source>
</evidence>
<proteinExistence type="predicted"/>
<name>A0ABM1DUJ0_PRICU</name>
<dbReference type="Gene3D" id="2.40.50.140">
    <property type="entry name" value="Nucleic acid-binding proteins"/>
    <property type="match status" value="1"/>
</dbReference>
<dbReference type="RefSeq" id="XP_014663611.1">
    <property type="nucleotide sequence ID" value="XM_014808125.1"/>
</dbReference>
<evidence type="ECO:0000256" key="4">
    <source>
        <dbReference type="SAM" id="MobiDB-lite"/>
    </source>
</evidence>
<comment type="subcellular location">
    <subcellularLocation>
        <location evidence="1">Nucleus</location>
    </subcellularLocation>
</comment>
<reference evidence="6" key="1">
    <citation type="submission" date="2025-08" db="UniProtKB">
        <authorList>
            <consortium name="RefSeq"/>
        </authorList>
    </citation>
    <scope>IDENTIFICATION</scope>
</reference>
<dbReference type="GeneID" id="106806250"/>
<keyword evidence="5" id="KW-1185">Reference proteome</keyword>
<evidence type="ECO:0000256" key="2">
    <source>
        <dbReference type="ARBA" id="ARBA00023125"/>
    </source>
</evidence>
<dbReference type="PANTHER" id="PTHR13989:SF16">
    <property type="entry name" value="REPLICATION PROTEIN A2"/>
    <property type="match status" value="1"/>
</dbReference>
<dbReference type="Proteomes" id="UP000695022">
    <property type="component" value="Unplaced"/>
</dbReference>
<protein>
    <submittedName>
        <fullName evidence="6">Replication protein A 32 kDa subunit-like</fullName>
    </submittedName>
</protein>
<dbReference type="InterPro" id="IPR040260">
    <property type="entry name" value="RFA2-like"/>
</dbReference>
<dbReference type="PANTHER" id="PTHR13989">
    <property type="entry name" value="REPLICATION PROTEIN A-RELATED"/>
    <property type="match status" value="1"/>
</dbReference>